<dbReference type="PROSITE" id="PS00107">
    <property type="entry name" value="PROTEIN_KINASE_ATP"/>
    <property type="match status" value="1"/>
</dbReference>
<dbReference type="InterPro" id="IPR008271">
    <property type="entry name" value="Ser/Thr_kinase_AS"/>
</dbReference>
<dbReference type="InterPro" id="IPR051681">
    <property type="entry name" value="Ser/Thr_Kinases-Pseudokinases"/>
</dbReference>
<feature type="region of interest" description="Disordered" evidence="5">
    <location>
        <begin position="315"/>
        <end position="334"/>
    </location>
</feature>
<feature type="domain" description="Protein kinase" evidence="6">
    <location>
        <begin position="23"/>
        <end position="283"/>
    </location>
</feature>
<dbReference type="CDD" id="cd13999">
    <property type="entry name" value="STKc_MAP3K-like"/>
    <property type="match status" value="1"/>
</dbReference>
<dbReference type="EMBL" id="MLAK01001448">
    <property type="protein sequence ID" value="OHS92943.1"/>
    <property type="molecule type" value="Genomic_DNA"/>
</dbReference>
<accession>A0A1J4J478</accession>
<keyword evidence="1" id="KW-0723">Serine/threonine-protein kinase</keyword>
<dbReference type="GO" id="GO:0005524">
    <property type="term" value="F:ATP binding"/>
    <property type="evidence" value="ECO:0007669"/>
    <property type="project" value="UniProtKB-UniRule"/>
</dbReference>
<dbReference type="Proteomes" id="UP000179807">
    <property type="component" value="Unassembled WGS sequence"/>
</dbReference>
<evidence type="ECO:0000256" key="4">
    <source>
        <dbReference type="PROSITE-ProRule" id="PRU10141"/>
    </source>
</evidence>
<keyword evidence="8" id="KW-1185">Reference proteome</keyword>
<evidence type="ECO:0000256" key="5">
    <source>
        <dbReference type="SAM" id="MobiDB-lite"/>
    </source>
</evidence>
<dbReference type="PANTHER" id="PTHR44329:SF214">
    <property type="entry name" value="PROTEIN KINASE DOMAIN-CONTAINING PROTEIN"/>
    <property type="match status" value="1"/>
</dbReference>
<keyword evidence="7" id="KW-0808">Transferase</keyword>
<name>A0A1J4J478_9EUKA</name>
<dbReference type="PROSITE" id="PS00108">
    <property type="entry name" value="PROTEIN_KINASE_ST"/>
    <property type="match status" value="1"/>
</dbReference>
<protein>
    <submittedName>
        <fullName evidence="7">TKL family protein kinase</fullName>
    </submittedName>
</protein>
<dbReference type="PRINTS" id="PR00109">
    <property type="entry name" value="TYRKINASE"/>
</dbReference>
<dbReference type="RefSeq" id="XP_068346080.1">
    <property type="nucleotide sequence ID" value="XM_068496440.1"/>
</dbReference>
<dbReference type="Gene3D" id="1.10.510.10">
    <property type="entry name" value="Transferase(Phosphotransferase) domain 1"/>
    <property type="match status" value="1"/>
</dbReference>
<dbReference type="AlphaFoldDB" id="A0A1J4J478"/>
<dbReference type="GO" id="GO:0004674">
    <property type="term" value="F:protein serine/threonine kinase activity"/>
    <property type="evidence" value="ECO:0007669"/>
    <property type="project" value="UniProtKB-KW"/>
</dbReference>
<evidence type="ECO:0000313" key="7">
    <source>
        <dbReference type="EMBL" id="OHS92943.1"/>
    </source>
</evidence>
<reference evidence="7" key="1">
    <citation type="submission" date="2016-10" db="EMBL/GenBank/DDBJ databases">
        <authorList>
            <person name="Benchimol M."/>
            <person name="Almeida L.G."/>
            <person name="Vasconcelos A.T."/>
            <person name="Perreira-Neves A."/>
            <person name="Rosa I.A."/>
            <person name="Tasca T."/>
            <person name="Bogo M.R."/>
            <person name="de Souza W."/>
        </authorList>
    </citation>
    <scope>NUCLEOTIDE SEQUENCE [LARGE SCALE GENOMIC DNA]</scope>
    <source>
        <strain evidence="7">K</strain>
    </source>
</reference>
<dbReference type="PANTHER" id="PTHR44329">
    <property type="entry name" value="SERINE/THREONINE-PROTEIN KINASE TNNI3K-RELATED"/>
    <property type="match status" value="1"/>
</dbReference>
<dbReference type="Pfam" id="PF07714">
    <property type="entry name" value="PK_Tyr_Ser-Thr"/>
    <property type="match status" value="1"/>
</dbReference>
<dbReference type="OrthoDB" id="4062651at2759"/>
<evidence type="ECO:0000256" key="3">
    <source>
        <dbReference type="ARBA" id="ARBA00022840"/>
    </source>
</evidence>
<dbReference type="InterPro" id="IPR017441">
    <property type="entry name" value="Protein_kinase_ATP_BS"/>
</dbReference>
<dbReference type="SMART" id="SM00220">
    <property type="entry name" value="S_TKc"/>
    <property type="match status" value="1"/>
</dbReference>
<organism evidence="7 8">
    <name type="scientific">Tritrichomonas foetus</name>
    <dbReference type="NCBI Taxonomy" id="1144522"/>
    <lineage>
        <taxon>Eukaryota</taxon>
        <taxon>Metamonada</taxon>
        <taxon>Parabasalia</taxon>
        <taxon>Tritrichomonadida</taxon>
        <taxon>Tritrichomonadidae</taxon>
        <taxon>Tritrichomonas</taxon>
    </lineage>
</organism>
<proteinExistence type="predicted"/>
<evidence type="ECO:0000256" key="1">
    <source>
        <dbReference type="ARBA" id="ARBA00022527"/>
    </source>
</evidence>
<feature type="compositionally biased region" description="Basic residues" evidence="5">
    <location>
        <begin position="320"/>
        <end position="329"/>
    </location>
</feature>
<sequence>MSIDTLYHVSPILQKFIVNFDDFKMGKMIGQGGYGKVYIATHIPTGKKCAFKRLFMKELTGKNLISFCREVEVLVKCDNMFVLPFYGWIQIYPYSIITEYIPNGSLFHALRHKPGAPNLTCTNKTLIAIGIANGMMSLHSVGIVHRDLKSLNILLDENYLPKICDFGLSRFTDEEEKQMTADIGTPHWMAPELFESTAYSNKIDVYAFGMLMWEMLTETAPFKDLNAVQIAFKVTRESLRPEFPPATPRPLRSFISKCWHQDPAKRPTFSQIYRALIKKAVYFPGTDLKAVDNLATEIKTQEMERLKRSNNRIPPLINVKKQKRQKSPRSKSFGRNSELSLFMNLPHPNLPEFVAAFTNMLNYLTSDMYSVFNQSLLQLFSINNINEEPLILIVKELTKLLSRQKFFDAFIKDGLHKKLPLDERPVTCLYLQILLQITSHSPEVVDLSFMQYLSPILSNFPGRILRIISPFLLQLEKMENSFDIADFLIKNAEPFLIYAGDDYLQTFFHLCKTSQIFFKARFEYIINILCTAIMSPDIDTVIADYSFVCFFFDERITLPITVVTEHLKIPELCDYAISYLLRKAHIELTTDLVSVLLDVLPRNRIAFHPLCKYLSSSTQACQYTLKINSNWMANSAIPLPMRISLVIIIESHTLLRTMLAASPQFPILLENILKTEITELLSIGCQMIYKLMPNQKFIEKLSEDKLFLKYFEVIKKLINSGHALHAAISDSLVMIDLLSRTMLVNDFLPYIPTMITLLLKPDFKLSAISALTSLSVYPKAIQIMKKSNIESVLQRIEVNIHMKPYIEQLSRNLNK</sequence>
<dbReference type="PROSITE" id="PS50011">
    <property type="entry name" value="PROTEIN_KINASE_DOM"/>
    <property type="match status" value="1"/>
</dbReference>
<evidence type="ECO:0000259" key="6">
    <source>
        <dbReference type="PROSITE" id="PS50011"/>
    </source>
</evidence>
<keyword evidence="3 4" id="KW-0067">ATP-binding</keyword>
<dbReference type="SUPFAM" id="SSF56112">
    <property type="entry name" value="Protein kinase-like (PK-like)"/>
    <property type="match status" value="1"/>
</dbReference>
<dbReference type="InterPro" id="IPR001245">
    <property type="entry name" value="Ser-Thr/Tyr_kinase_cat_dom"/>
</dbReference>
<gene>
    <name evidence="7" type="ORF">TRFO_12119</name>
</gene>
<evidence type="ECO:0000256" key="2">
    <source>
        <dbReference type="ARBA" id="ARBA00022741"/>
    </source>
</evidence>
<dbReference type="InterPro" id="IPR011009">
    <property type="entry name" value="Kinase-like_dom_sf"/>
</dbReference>
<keyword evidence="7" id="KW-0418">Kinase</keyword>
<dbReference type="VEuPathDB" id="TrichDB:TRFO_12119"/>
<comment type="caution">
    <text evidence="7">The sequence shown here is derived from an EMBL/GenBank/DDBJ whole genome shotgun (WGS) entry which is preliminary data.</text>
</comment>
<evidence type="ECO:0000313" key="8">
    <source>
        <dbReference type="Proteomes" id="UP000179807"/>
    </source>
</evidence>
<feature type="binding site" evidence="4">
    <location>
        <position position="52"/>
    </location>
    <ligand>
        <name>ATP</name>
        <dbReference type="ChEBI" id="CHEBI:30616"/>
    </ligand>
</feature>
<dbReference type="GeneID" id="94831144"/>
<keyword evidence="2 4" id="KW-0547">Nucleotide-binding</keyword>
<dbReference type="InterPro" id="IPR000719">
    <property type="entry name" value="Prot_kinase_dom"/>
</dbReference>